<sequence>MEFDINTGRALVTLMGLITFVGFVVWVYSKKNSADFDEAAKLPFDEDDEDSSDNREGSKNE</sequence>
<evidence type="ECO:0000313" key="4">
    <source>
        <dbReference type="Proteomes" id="UP000185911"/>
    </source>
</evidence>
<keyword evidence="3" id="KW-0560">Oxidoreductase</keyword>
<accession>A0A1Q8YEL7</accession>
<dbReference type="InterPro" id="IPR008621">
    <property type="entry name" value="Cbb3-typ_cyt_oxidase_comp"/>
</dbReference>
<dbReference type="AlphaFoldDB" id="A0A1Q8YEL7"/>
<dbReference type="EC" id="1.9.3.1" evidence="3"/>
<keyword evidence="2" id="KW-0472">Membrane</keyword>
<dbReference type="EMBL" id="MSYM01000013">
    <property type="protein sequence ID" value="OLP06478.1"/>
    <property type="molecule type" value="Genomic_DNA"/>
</dbReference>
<dbReference type="RefSeq" id="WP_075586905.1">
    <property type="nucleotide sequence ID" value="NZ_MSYM01000013.1"/>
</dbReference>
<evidence type="ECO:0000256" key="2">
    <source>
        <dbReference type="SAM" id="Phobius"/>
    </source>
</evidence>
<proteinExistence type="predicted"/>
<dbReference type="Proteomes" id="UP000185911">
    <property type="component" value="Unassembled WGS sequence"/>
</dbReference>
<evidence type="ECO:0000313" key="3">
    <source>
        <dbReference type="EMBL" id="OLP06478.1"/>
    </source>
</evidence>
<keyword evidence="2" id="KW-0812">Transmembrane</keyword>
<evidence type="ECO:0000256" key="1">
    <source>
        <dbReference type="SAM" id="MobiDB-lite"/>
    </source>
</evidence>
<protein>
    <submittedName>
        <fullName evidence="3">Putative cb-type cytochrome c oxidase subunit IV</fullName>
        <ecNumber evidence="3">1.9.3.1</ecNumber>
    </submittedName>
</protein>
<dbReference type="STRING" id="81479.RA876_07655"/>
<keyword evidence="4" id="KW-1185">Reference proteome</keyword>
<dbReference type="GO" id="GO:0016491">
    <property type="term" value="F:oxidoreductase activity"/>
    <property type="evidence" value="ECO:0007669"/>
    <property type="project" value="UniProtKB-KW"/>
</dbReference>
<comment type="caution">
    <text evidence="3">The sequence shown here is derived from an EMBL/GenBank/DDBJ whole genome shotgun (WGS) entry which is preliminary data.</text>
</comment>
<dbReference type="Pfam" id="PF05545">
    <property type="entry name" value="FixQ"/>
    <property type="match status" value="1"/>
</dbReference>
<feature type="compositionally biased region" description="Basic and acidic residues" evidence="1">
    <location>
        <begin position="52"/>
        <end position="61"/>
    </location>
</feature>
<reference evidence="3 4" key="1">
    <citation type="submission" date="2017-01" db="EMBL/GenBank/DDBJ databases">
        <title>Genome sequence of Rhodoferax antarcticus ANT.BR, a psychrophilic purple nonsulfur bacterium from an Antarctic microbial mat.</title>
        <authorList>
            <person name="Baker J."/>
            <person name="Riester C."/>
            <person name="Skinner B."/>
            <person name="Newell A."/>
            <person name="Swingley W."/>
            <person name="Madigan M."/>
            <person name="Jung D."/>
            <person name="Asao M."/>
            <person name="Chen M."/>
            <person name="Loughlin P."/>
            <person name="Pan H."/>
            <person name="Lin S."/>
            <person name="Li N."/>
            <person name="Shaw J."/>
            <person name="Prado M."/>
            <person name="Sherman C."/>
            <person name="Li X."/>
            <person name="Tang J."/>
            <person name="Blankenship R."/>
            <person name="Zhao T."/>
            <person name="Touchman J."/>
            <person name="Sattley M."/>
        </authorList>
    </citation>
    <scope>NUCLEOTIDE SEQUENCE [LARGE SCALE GENOMIC DNA]</scope>
    <source>
        <strain evidence="3 4">ANT.BR</strain>
    </source>
</reference>
<keyword evidence="2" id="KW-1133">Transmembrane helix</keyword>
<organism evidence="3 4">
    <name type="scientific">Rhodoferax antarcticus ANT.BR</name>
    <dbReference type="NCBI Taxonomy" id="1111071"/>
    <lineage>
        <taxon>Bacteria</taxon>
        <taxon>Pseudomonadati</taxon>
        <taxon>Pseudomonadota</taxon>
        <taxon>Betaproteobacteria</taxon>
        <taxon>Burkholderiales</taxon>
        <taxon>Comamonadaceae</taxon>
        <taxon>Rhodoferax</taxon>
    </lineage>
</organism>
<feature type="transmembrane region" description="Helical" evidence="2">
    <location>
        <begin position="6"/>
        <end position="28"/>
    </location>
</feature>
<gene>
    <name evidence="3" type="ORF">BLL52_2714</name>
</gene>
<name>A0A1Q8YEL7_9BURK</name>
<dbReference type="CDD" id="cd01324">
    <property type="entry name" value="cbb3_Oxidase_CcoQ"/>
    <property type="match status" value="1"/>
</dbReference>
<feature type="region of interest" description="Disordered" evidence="1">
    <location>
        <begin position="41"/>
        <end position="61"/>
    </location>
</feature>